<accession>A0AA35QTJ7</accession>
<keyword evidence="1" id="KW-0175">Coiled coil</keyword>
<comment type="caution">
    <text evidence="2">The sequence shown here is derived from an EMBL/GenBank/DDBJ whole genome shotgun (WGS) entry which is preliminary data.</text>
</comment>
<reference evidence="2" key="1">
    <citation type="submission" date="2023-03" db="EMBL/GenBank/DDBJ databases">
        <authorList>
            <person name="Steffen K."/>
            <person name="Cardenas P."/>
        </authorList>
    </citation>
    <scope>NUCLEOTIDE SEQUENCE</scope>
</reference>
<proteinExistence type="predicted"/>
<evidence type="ECO:0000256" key="1">
    <source>
        <dbReference type="SAM" id="Coils"/>
    </source>
</evidence>
<sequence>MFKTVRDGERALLIDKRGQSMVVDGPQRVSVFRKSFQRLQRVSADQYQYIQFQKADGEVEHMQGPCSMFINPLLVESAVVKQAHSLSANEVLVVYKRDRGDRIVQRRIQYGPTIFTPSADEWLHEFVWHGTDRNNKTKKIPGGLRFTNLRVIPDQFYYNTADVRTKDDALISVKLMLFFELKDIERMLNQTTDPIGDFINAVQADVITFASQMNYDEFIDSSSQLNELKNYPQLMGRSGTIGYEVTKVVFRGYHAGDKLQGLHDHSIEKRAQLKVRMEEEQQKQDLTDSKLCNQQQTSVLQQELLKEQKVHQYSMEKQQLTHQMELDTKKHRERIEREKDQRMAELEAQRQRQEEETAHLRELKKLGVDLTELLVAQHPKPDQVSPTLIPLFLCKVLSLYLPSLVPTSHHSTPSLPVALFSLGVLANSLSLPLQVVRVITPGTGGGNIHIHP</sequence>
<evidence type="ECO:0000313" key="2">
    <source>
        <dbReference type="EMBL" id="CAI7991459.1"/>
    </source>
</evidence>
<name>A0AA35QTJ7_GEOBA</name>
<gene>
    <name evidence="2" type="ORF">GBAR_LOCUS752</name>
</gene>
<dbReference type="Proteomes" id="UP001174909">
    <property type="component" value="Unassembled WGS sequence"/>
</dbReference>
<evidence type="ECO:0000313" key="3">
    <source>
        <dbReference type="Proteomes" id="UP001174909"/>
    </source>
</evidence>
<feature type="coiled-coil region" evidence="1">
    <location>
        <begin position="332"/>
        <end position="366"/>
    </location>
</feature>
<evidence type="ECO:0008006" key="4">
    <source>
        <dbReference type="Google" id="ProtNLM"/>
    </source>
</evidence>
<dbReference type="AlphaFoldDB" id="A0AA35QTJ7"/>
<organism evidence="2 3">
    <name type="scientific">Geodia barretti</name>
    <name type="common">Barrett's horny sponge</name>
    <dbReference type="NCBI Taxonomy" id="519541"/>
    <lineage>
        <taxon>Eukaryota</taxon>
        <taxon>Metazoa</taxon>
        <taxon>Porifera</taxon>
        <taxon>Demospongiae</taxon>
        <taxon>Heteroscleromorpha</taxon>
        <taxon>Tetractinellida</taxon>
        <taxon>Astrophorina</taxon>
        <taxon>Geodiidae</taxon>
        <taxon>Geodia</taxon>
    </lineage>
</organism>
<dbReference type="EMBL" id="CASHTH010000116">
    <property type="protein sequence ID" value="CAI7991459.1"/>
    <property type="molecule type" value="Genomic_DNA"/>
</dbReference>
<keyword evidence="3" id="KW-1185">Reference proteome</keyword>
<protein>
    <recommendedName>
        <fullName evidence="4">Band 7 domain-containing protein</fullName>
    </recommendedName>
</protein>